<sequence length="65" mass="7781">MFLKSKSRRPPNLTIPYSFGGCNKWIFFNKATHIDSVLVCILLSYFIHNVLTIIILTFIHYYERW</sequence>
<evidence type="ECO:0000256" key="1">
    <source>
        <dbReference type="SAM" id="Phobius"/>
    </source>
</evidence>
<keyword evidence="3" id="KW-1185">Reference proteome</keyword>
<organism evidence="2 3">
    <name type="scientific">Helianthus annuus</name>
    <name type="common">Common sunflower</name>
    <dbReference type="NCBI Taxonomy" id="4232"/>
    <lineage>
        <taxon>Eukaryota</taxon>
        <taxon>Viridiplantae</taxon>
        <taxon>Streptophyta</taxon>
        <taxon>Embryophyta</taxon>
        <taxon>Tracheophyta</taxon>
        <taxon>Spermatophyta</taxon>
        <taxon>Magnoliopsida</taxon>
        <taxon>eudicotyledons</taxon>
        <taxon>Gunneridae</taxon>
        <taxon>Pentapetalae</taxon>
        <taxon>asterids</taxon>
        <taxon>campanulids</taxon>
        <taxon>Asterales</taxon>
        <taxon>Asteraceae</taxon>
        <taxon>Asteroideae</taxon>
        <taxon>Heliantheae alliance</taxon>
        <taxon>Heliantheae</taxon>
        <taxon>Helianthus</taxon>
    </lineage>
</organism>
<proteinExistence type="predicted"/>
<evidence type="ECO:0000313" key="2">
    <source>
        <dbReference type="EMBL" id="KAF5776915.1"/>
    </source>
</evidence>
<name>A0A9K3ENY2_HELAN</name>
<dbReference type="EMBL" id="MNCJ02000327">
    <property type="protein sequence ID" value="KAF5776915.1"/>
    <property type="molecule type" value="Genomic_DNA"/>
</dbReference>
<reference evidence="2" key="2">
    <citation type="submission" date="2020-06" db="EMBL/GenBank/DDBJ databases">
        <title>Helianthus annuus Genome sequencing and assembly Release 2.</title>
        <authorList>
            <person name="Gouzy J."/>
            <person name="Langlade N."/>
            <person name="Munos S."/>
        </authorList>
    </citation>
    <scope>NUCLEOTIDE SEQUENCE</scope>
    <source>
        <tissue evidence="2">Leaves</tissue>
    </source>
</reference>
<keyword evidence="1" id="KW-0472">Membrane</keyword>
<protein>
    <submittedName>
        <fullName evidence="2">Uncharacterized protein</fullName>
    </submittedName>
</protein>
<gene>
    <name evidence="2" type="ORF">HanXRQr2_Chr12g0529571</name>
</gene>
<accession>A0A9K3ENY2</accession>
<dbReference type="AlphaFoldDB" id="A0A9K3ENY2"/>
<dbReference type="Gramene" id="mRNA:HanXRQr2_Chr12g0529571">
    <property type="protein sequence ID" value="CDS:HanXRQr2_Chr12g0529571.1"/>
    <property type="gene ID" value="HanXRQr2_Chr12g0529571"/>
</dbReference>
<evidence type="ECO:0000313" key="3">
    <source>
        <dbReference type="Proteomes" id="UP000215914"/>
    </source>
</evidence>
<keyword evidence="1" id="KW-0812">Transmembrane</keyword>
<feature type="transmembrane region" description="Helical" evidence="1">
    <location>
        <begin position="37"/>
        <end position="62"/>
    </location>
</feature>
<dbReference type="PROSITE" id="PS51257">
    <property type="entry name" value="PROKAR_LIPOPROTEIN"/>
    <property type="match status" value="1"/>
</dbReference>
<comment type="caution">
    <text evidence="2">The sequence shown here is derived from an EMBL/GenBank/DDBJ whole genome shotgun (WGS) entry which is preliminary data.</text>
</comment>
<keyword evidence="1" id="KW-1133">Transmembrane helix</keyword>
<dbReference type="Proteomes" id="UP000215914">
    <property type="component" value="Unassembled WGS sequence"/>
</dbReference>
<reference evidence="2" key="1">
    <citation type="journal article" date="2017" name="Nature">
        <title>The sunflower genome provides insights into oil metabolism, flowering and Asterid evolution.</title>
        <authorList>
            <person name="Badouin H."/>
            <person name="Gouzy J."/>
            <person name="Grassa C.J."/>
            <person name="Murat F."/>
            <person name="Staton S.E."/>
            <person name="Cottret L."/>
            <person name="Lelandais-Briere C."/>
            <person name="Owens G.L."/>
            <person name="Carrere S."/>
            <person name="Mayjonade B."/>
            <person name="Legrand L."/>
            <person name="Gill N."/>
            <person name="Kane N.C."/>
            <person name="Bowers J.E."/>
            <person name="Hubner S."/>
            <person name="Bellec A."/>
            <person name="Berard A."/>
            <person name="Berges H."/>
            <person name="Blanchet N."/>
            <person name="Boniface M.C."/>
            <person name="Brunel D."/>
            <person name="Catrice O."/>
            <person name="Chaidir N."/>
            <person name="Claudel C."/>
            <person name="Donnadieu C."/>
            <person name="Faraut T."/>
            <person name="Fievet G."/>
            <person name="Helmstetter N."/>
            <person name="King M."/>
            <person name="Knapp S.J."/>
            <person name="Lai Z."/>
            <person name="Le Paslier M.C."/>
            <person name="Lippi Y."/>
            <person name="Lorenzon L."/>
            <person name="Mandel J.R."/>
            <person name="Marage G."/>
            <person name="Marchand G."/>
            <person name="Marquand E."/>
            <person name="Bret-Mestries E."/>
            <person name="Morien E."/>
            <person name="Nambeesan S."/>
            <person name="Nguyen T."/>
            <person name="Pegot-Espagnet P."/>
            <person name="Pouilly N."/>
            <person name="Raftis F."/>
            <person name="Sallet E."/>
            <person name="Schiex T."/>
            <person name="Thomas J."/>
            <person name="Vandecasteele C."/>
            <person name="Vares D."/>
            <person name="Vear F."/>
            <person name="Vautrin S."/>
            <person name="Crespi M."/>
            <person name="Mangin B."/>
            <person name="Burke J.M."/>
            <person name="Salse J."/>
            <person name="Munos S."/>
            <person name="Vincourt P."/>
            <person name="Rieseberg L.H."/>
            <person name="Langlade N.B."/>
        </authorList>
    </citation>
    <scope>NUCLEOTIDE SEQUENCE</scope>
    <source>
        <tissue evidence="2">Leaves</tissue>
    </source>
</reference>